<reference evidence="4" key="1">
    <citation type="submission" date="2021-02" db="EMBL/GenBank/DDBJ databases">
        <authorList>
            <person name="Dougan E. K."/>
            <person name="Rhodes N."/>
            <person name="Thang M."/>
            <person name="Chan C."/>
        </authorList>
    </citation>
    <scope>NUCLEOTIDE SEQUENCE</scope>
</reference>
<feature type="transmembrane region" description="Helical" evidence="2">
    <location>
        <begin position="540"/>
        <end position="559"/>
    </location>
</feature>
<proteinExistence type="predicted"/>
<dbReference type="InterPro" id="IPR023213">
    <property type="entry name" value="CAT-like_dom_sf"/>
</dbReference>
<evidence type="ECO:0000256" key="1">
    <source>
        <dbReference type="SAM" id="MobiDB-lite"/>
    </source>
</evidence>
<dbReference type="EMBL" id="CAJNDS010000640">
    <property type="protein sequence ID" value="CAE7224512.1"/>
    <property type="molecule type" value="Genomic_DNA"/>
</dbReference>
<organism evidence="4 5">
    <name type="scientific">Symbiodinium natans</name>
    <dbReference type="NCBI Taxonomy" id="878477"/>
    <lineage>
        <taxon>Eukaryota</taxon>
        <taxon>Sar</taxon>
        <taxon>Alveolata</taxon>
        <taxon>Dinophyceae</taxon>
        <taxon>Suessiales</taxon>
        <taxon>Symbiodiniaceae</taxon>
        <taxon>Symbiodinium</taxon>
    </lineage>
</organism>
<protein>
    <submittedName>
        <fullName evidence="4">Pip5kl1 protein</fullName>
    </submittedName>
</protein>
<feature type="region of interest" description="Disordered" evidence="1">
    <location>
        <begin position="446"/>
        <end position="465"/>
    </location>
</feature>
<feature type="transmembrane region" description="Helical" evidence="2">
    <location>
        <begin position="137"/>
        <end position="156"/>
    </location>
</feature>
<keyword evidence="2" id="KW-0472">Membrane</keyword>
<keyword evidence="3" id="KW-0732">Signal</keyword>
<dbReference type="AlphaFoldDB" id="A0A812KIA1"/>
<dbReference type="Gene3D" id="3.30.559.10">
    <property type="entry name" value="Chloramphenicol acetyltransferase-like domain"/>
    <property type="match status" value="1"/>
</dbReference>
<accession>A0A812KIA1</accession>
<keyword evidence="5" id="KW-1185">Reference proteome</keyword>
<keyword evidence="2" id="KW-0812">Transmembrane</keyword>
<feature type="transmembrane region" description="Helical" evidence="2">
    <location>
        <begin position="297"/>
        <end position="319"/>
    </location>
</feature>
<feature type="signal peptide" evidence="3">
    <location>
        <begin position="1"/>
        <end position="19"/>
    </location>
</feature>
<feature type="transmembrane region" description="Helical" evidence="2">
    <location>
        <begin position="384"/>
        <end position="405"/>
    </location>
</feature>
<evidence type="ECO:0000256" key="2">
    <source>
        <dbReference type="SAM" id="Phobius"/>
    </source>
</evidence>
<evidence type="ECO:0000313" key="4">
    <source>
        <dbReference type="EMBL" id="CAE7224512.1"/>
    </source>
</evidence>
<keyword evidence="2" id="KW-1133">Transmembrane helix</keyword>
<evidence type="ECO:0000256" key="3">
    <source>
        <dbReference type="SAM" id="SignalP"/>
    </source>
</evidence>
<feature type="chain" id="PRO_5033009038" evidence="3">
    <location>
        <begin position="20"/>
        <end position="1022"/>
    </location>
</feature>
<dbReference type="OrthoDB" id="435099at2759"/>
<evidence type="ECO:0000313" key="5">
    <source>
        <dbReference type="Proteomes" id="UP000604046"/>
    </source>
</evidence>
<sequence length="1022" mass="111946">MSRCIALLLKVTWVDPASALDAYTCAFVRDSVARVWRSGLCYLPQGGTAVHTASYSLPSILQARLPWLGRWHAPQRVATPQACALSEEQVQQVLPTVLLALAWARALRRAVTATAAVPELELGSSMTTALEVSTPGWWANIVTLVVPCAILIILYLQSERSERVQRASMQNVFGPLLWKGGTGNIGPPAIGMTASMSTAPWVRVVKRCSHADVMVDFRHFRYFHLSRFCSLALCPAFTSGRSCMAALENTVPVDRRRQVRFREADCRDFLHPRLPWQSVACSCAIVARQLGLAEGSVLGQVLPIVLLGVALAIVCHDMLRWRHALDFDITAWRLEMDAARTSFERITQMPWSFAGSPTARGAVPETLELSSSVTTALEVSTPGWWANIVIVTLVVPCAILIILYLQSERPGRQLQDCCKLQHPSQRATGLLYDNVLQHKGESVMDHTMPKSCHGSPSRAPDRSARRCAGNRHDMLRWRHALDFDITAWRLEMDAARTSFERITQMPWSFAGSPTARGAVPETLELSSSVTTALEVSTPGWWANIVTLVVPCAILIILYLQSERNHFLAQPKQNSADAQEAGCGDAAMMEDASVKQATMVRCQPVLVPLSANEQSDCDATLDIAFSWEHSVDAGALTSSLAKALSHFPCCTGRFVRRQVFVEPAAGVKVKQPRLCILCNNAGVSFSHGRYDGKRPSVLGPITGLFDRAVGTLSKADAKGGPLLRVKLLACEDGQILALSFSQGLADVEGIGFFLQAWCRTHCGEEPGPASLDARVVLEGAVNNGFPKLDSSFTYLHRRELATRAATAKAAAAAAAERLGVTTFLLEWDELRLLADDFSKKLRGRRLIYDSETLSHAEVAFALVVESLGKAVSSSVWLDYRVTFGYDRLFGHVRGIADVDLPADHVHAAAVIRKKLQIAKDSPDFWCWKAQQCKTSPVEPSAEIIFSSWLEAADLQKVNFGGATSGSGLGSSFWHWWTSNPEAYRAGRCWNVVVSDSYSCDCTRHLHTPALFNQGPGFGLKRGA</sequence>
<name>A0A812KIA1_9DINO</name>
<gene>
    <name evidence="4" type="primary">Pip5kl1</name>
    <name evidence="4" type="ORF">SNAT2548_LOCUS8562</name>
</gene>
<comment type="caution">
    <text evidence="4">The sequence shown here is derived from an EMBL/GenBank/DDBJ whole genome shotgun (WGS) entry which is preliminary data.</text>
</comment>
<dbReference type="Proteomes" id="UP000604046">
    <property type="component" value="Unassembled WGS sequence"/>
</dbReference>